<dbReference type="PANTHER" id="PTHR17490:SF16">
    <property type="entry name" value="THREONYLCARBAMOYL-AMP SYNTHASE"/>
    <property type="match status" value="1"/>
</dbReference>
<evidence type="ECO:0000256" key="11">
    <source>
        <dbReference type="ARBA" id="ARBA00048366"/>
    </source>
</evidence>
<sequence>MKIYPRFSKEAVHALTRGGVGIVPTDTIYGISGLALRKRTVEKIYRLRKRNPKKPMIVLIGSLADLKKFGVRLRHSEHALLTRLWPGKVSVVLPCRGRKFAYLHRGRRTLAFRMPAWKPLAAFLKITGPLVSTSVNPEGKPPATSIREARKYYGNRVAFYIDKGRLASAPSTLVALARGRVAILRQGAARIRGTKQ</sequence>
<dbReference type="InterPro" id="IPR050156">
    <property type="entry name" value="TC-AMP_synthase_SUA5"/>
</dbReference>
<evidence type="ECO:0000256" key="10">
    <source>
        <dbReference type="ARBA" id="ARBA00029774"/>
    </source>
</evidence>
<dbReference type="GO" id="GO:0005524">
    <property type="term" value="F:ATP binding"/>
    <property type="evidence" value="ECO:0007669"/>
    <property type="project" value="UniProtKB-KW"/>
</dbReference>
<dbReference type="GO" id="GO:0008033">
    <property type="term" value="P:tRNA processing"/>
    <property type="evidence" value="ECO:0007669"/>
    <property type="project" value="UniProtKB-KW"/>
</dbReference>
<keyword evidence="4" id="KW-0963">Cytoplasm</keyword>
<comment type="similarity">
    <text evidence="2">Belongs to the SUA5 family.</text>
</comment>
<evidence type="ECO:0000256" key="2">
    <source>
        <dbReference type="ARBA" id="ARBA00007663"/>
    </source>
</evidence>
<comment type="caution">
    <text evidence="13">The sequence shown here is derived from an EMBL/GenBank/DDBJ whole genome shotgun (WGS) entry which is preliminary data.</text>
</comment>
<dbReference type="NCBIfam" id="TIGR00057">
    <property type="entry name" value="L-threonylcarbamoyladenylate synthase"/>
    <property type="match status" value="1"/>
</dbReference>
<keyword evidence="7" id="KW-0548">Nucleotidyltransferase</keyword>
<keyword evidence="6" id="KW-0819">tRNA processing</keyword>
<keyword evidence="8" id="KW-0547">Nucleotide-binding</keyword>
<evidence type="ECO:0000256" key="4">
    <source>
        <dbReference type="ARBA" id="ARBA00022490"/>
    </source>
</evidence>
<keyword evidence="5" id="KW-0808">Transferase</keyword>
<evidence type="ECO:0000259" key="12">
    <source>
        <dbReference type="PROSITE" id="PS51163"/>
    </source>
</evidence>
<dbReference type="SUPFAM" id="SSF55821">
    <property type="entry name" value="YrdC/RibB"/>
    <property type="match status" value="1"/>
</dbReference>
<evidence type="ECO:0000256" key="3">
    <source>
        <dbReference type="ARBA" id="ARBA00012584"/>
    </source>
</evidence>
<evidence type="ECO:0000313" key="13">
    <source>
        <dbReference type="EMBL" id="OGZ00911.1"/>
    </source>
</evidence>
<evidence type="ECO:0000256" key="1">
    <source>
        <dbReference type="ARBA" id="ARBA00004496"/>
    </source>
</evidence>
<dbReference type="Proteomes" id="UP000178495">
    <property type="component" value="Unassembled WGS sequence"/>
</dbReference>
<dbReference type="GO" id="GO:0003725">
    <property type="term" value="F:double-stranded RNA binding"/>
    <property type="evidence" value="ECO:0007669"/>
    <property type="project" value="InterPro"/>
</dbReference>
<dbReference type="GO" id="GO:0000049">
    <property type="term" value="F:tRNA binding"/>
    <property type="evidence" value="ECO:0007669"/>
    <property type="project" value="TreeGrafter"/>
</dbReference>
<evidence type="ECO:0000256" key="9">
    <source>
        <dbReference type="ARBA" id="ARBA00022840"/>
    </source>
</evidence>
<dbReference type="STRING" id="1798652.A3A43_01860"/>
<dbReference type="EMBL" id="MHLC01000025">
    <property type="protein sequence ID" value="OGZ00911.1"/>
    <property type="molecule type" value="Genomic_DNA"/>
</dbReference>
<dbReference type="EC" id="2.7.7.87" evidence="3"/>
<comment type="subcellular location">
    <subcellularLocation>
        <location evidence="1">Cytoplasm</location>
    </subcellularLocation>
</comment>
<reference evidence="13 14" key="1">
    <citation type="journal article" date="2016" name="Nat. Commun.">
        <title>Thousands of microbial genomes shed light on interconnected biogeochemical processes in an aquifer system.</title>
        <authorList>
            <person name="Anantharaman K."/>
            <person name="Brown C.T."/>
            <person name="Hug L.A."/>
            <person name="Sharon I."/>
            <person name="Castelle C.J."/>
            <person name="Probst A.J."/>
            <person name="Thomas B.C."/>
            <person name="Singh A."/>
            <person name="Wilkins M.J."/>
            <person name="Karaoz U."/>
            <person name="Brodie E.L."/>
            <person name="Williams K.H."/>
            <person name="Hubbard S.S."/>
            <person name="Banfield J.F."/>
        </authorList>
    </citation>
    <scope>NUCLEOTIDE SEQUENCE [LARGE SCALE GENOMIC DNA]</scope>
</reference>
<accession>A0A1G2CJS6</accession>
<dbReference type="GO" id="GO:0005737">
    <property type="term" value="C:cytoplasm"/>
    <property type="evidence" value="ECO:0007669"/>
    <property type="project" value="UniProtKB-SubCell"/>
</dbReference>
<dbReference type="GO" id="GO:0061710">
    <property type="term" value="F:L-threonylcarbamoyladenylate synthase"/>
    <property type="evidence" value="ECO:0007669"/>
    <property type="project" value="UniProtKB-EC"/>
</dbReference>
<dbReference type="Gene3D" id="3.90.870.10">
    <property type="entry name" value="DHBP synthase"/>
    <property type="match status" value="1"/>
</dbReference>
<evidence type="ECO:0000313" key="14">
    <source>
        <dbReference type="Proteomes" id="UP000178495"/>
    </source>
</evidence>
<gene>
    <name evidence="13" type="ORF">A3A43_01860</name>
</gene>
<evidence type="ECO:0000256" key="5">
    <source>
        <dbReference type="ARBA" id="ARBA00022679"/>
    </source>
</evidence>
<evidence type="ECO:0000256" key="7">
    <source>
        <dbReference type="ARBA" id="ARBA00022695"/>
    </source>
</evidence>
<proteinExistence type="inferred from homology"/>
<comment type="catalytic activity">
    <reaction evidence="11">
        <text>L-threonine + hydrogencarbonate + ATP = L-threonylcarbamoyladenylate + diphosphate + H2O</text>
        <dbReference type="Rhea" id="RHEA:36407"/>
        <dbReference type="ChEBI" id="CHEBI:15377"/>
        <dbReference type="ChEBI" id="CHEBI:17544"/>
        <dbReference type="ChEBI" id="CHEBI:30616"/>
        <dbReference type="ChEBI" id="CHEBI:33019"/>
        <dbReference type="ChEBI" id="CHEBI:57926"/>
        <dbReference type="ChEBI" id="CHEBI:73682"/>
        <dbReference type="EC" id="2.7.7.87"/>
    </reaction>
</comment>
<feature type="domain" description="YrdC-like" evidence="12">
    <location>
        <begin position="5"/>
        <end position="189"/>
    </location>
</feature>
<keyword evidence="9" id="KW-0067">ATP-binding</keyword>
<dbReference type="InterPro" id="IPR017945">
    <property type="entry name" value="DHBP_synth_RibB-like_a/b_dom"/>
</dbReference>
<evidence type="ECO:0000256" key="8">
    <source>
        <dbReference type="ARBA" id="ARBA00022741"/>
    </source>
</evidence>
<organism evidence="13 14">
    <name type="scientific">Candidatus Liptonbacteria bacterium RIFCSPLOWO2_01_FULL_56_20</name>
    <dbReference type="NCBI Taxonomy" id="1798652"/>
    <lineage>
        <taxon>Bacteria</taxon>
        <taxon>Candidatus Liptoniibacteriota</taxon>
    </lineage>
</organism>
<dbReference type="PROSITE" id="PS51163">
    <property type="entry name" value="YRDC"/>
    <property type="match status" value="1"/>
</dbReference>
<dbReference type="Pfam" id="PF01300">
    <property type="entry name" value="Sua5_yciO_yrdC"/>
    <property type="match status" value="1"/>
</dbReference>
<dbReference type="InterPro" id="IPR006070">
    <property type="entry name" value="Sua5-like_dom"/>
</dbReference>
<dbReference type="AlphaFoldDB" id="A0A1G2CJS6"/>
<dbReference type="PANTHER" id="PTHR17490">
    <property type="entry name" value="SUA5"/>
    <property type="match status" value="1"/>
</dbReference>
<name>A0A1G2CJS6_9BACT</name>
<dbReference type="GO" id="GO:0006450">
    <property type="term" value="P:regulation of translational fidelity"/>
    <property type="evidence" value="ECO:0007669"/>
    <property type="project" value="TreeGrafter"/>
</dbReference>
<evidence type="ECO:0000256" key="6">
    <source>
        <dbReference type="ARBA" id="ARBA00022694"/>
    </source>
</evidence>
<protein>
    <recommendedName>
        <fullName evidence="10">L-threonylcarbamoyladenylate synthase</fullName>
        <ecNumber evidence="3">2.7.7.87</ecNumber>
    </recommendedName>
    <alternativeName>
        <fullName evidence="10">L-threonylcarbamoyladenylate synthase</fullName>
    </alternativeName>
</protein>